<organism evidence="1 2">
    <name type="scientific">Sphaerisporangium flaviroseum</name>
    <dbReference type="NCBI Taxonomy" id="509199"/>
    <lineage>
        <taxon>Bacteria</taxon>
        <taxon>Bacillati</taxon>
        <taxon>Actinomycetota</taxon>
        <taxon>Actinomycetes</taxon>
        <taxon>Streptosporangiales</taxon>
        <taxon>Streptosporangiaceae</taxon>
        <taxon>Sphaerisporangium</taxon>
    </lineage>
</organism>
<gene>
    <name evidence="1" type="ORF">GCM10022226_41870</name>
</gene>
<name>A0ABP7IF49_9ACTN</name>
<evidence type="ECO:0000313" key="2">
    <source>
        <dbReference type="Proteomes" id="UP001500888"/>
    </source>
</evidence>
<comment type="caution">
    <text evidence="1">The sequence shown here is derived from an EMBL/GenBank/DDBJ whole genome shotgun (WGS) entry which is preliminary data.</text>
</comment>
<sequence length="79" mass="8176">MPADLADSWIDLVLAVRHPLSAPTWAKPMVILPSPPEPPGVAEVEPPPPQPAKVAAVAPANNSVASFLNTMGGPSCCER</sequence>
<dbReference type="EMBL" id="BAAAZR010000009">
    <property type="protein sequence ID" value="GAA3816827.1"/>
    <property type="molecule type" value="Genomic_DNA"/>
</dbReference>
<protein>
    <submittedName>
        <fullName evidence="1">Uncharacterized protein</fullName>
    </submittedName>
</protein>
<proteinExistence type="predicted"/>
<accession>A0ABP7IF49</accession>
<keyword evidence="2" id="KW-1185">Reference proteome</keyword>
<dbReference type="Proteomes" id="UP001500888">
    <property type="component" value="Unassembled WGS sequence"/>
</dbReference>
<evidence type="ECO:0000313" key="1">
    <source>
        <dbReference type="EMBL" id="GAA3816827.1"/>
    </source>
</evidence>
<reference evidence="2" key="1">
    <citation type="journal article" date="2019" name="Int. J. Syst. Evol. Microbiol.">
        <title>The Global Catalogue of Microorganisms (GCM) 10K type strain sequencing project: providing services to taxonomists for standard genome sequencing and annotation.</title>
        <authorList>
            <consortium name="The Broad Institute Genomics Platform"/>
            <consortium name="The Broad Institute Genome Sequencing Center for Infectious Disease"/>
            <person name="Wu L."/>
            <person name="Ma J."/>
        </authorList>
    </citation>
    <scope>NUCLEOTIDE SEQUENCE [LARGE SCALE GENOMIC DNA]</scope>
    <source>
        <strain evidence="2">JCM 16908</strain>
    </source>
</reference>